<dbReference type="Proteomes" id="UP000007015">
    <property type="component" value="Chromosome 4"/>
</dbReference>
<proteinExistence type="predicted"/>
<dbReference type="EMBL" id="CM000129">
    <property type="protein sequence ID" value="EEC76882.1"/>
    <property type="molecule type" value="Genomic_DNA"/>
</dbReference>
<gene>
    <name evidence="2" type="ORF">OsI_15087</name>
</gene>
<evidence type="ECO:0000313" key="2">
    <source>
        <dbReference type="EMBL" id="EEC76882.1"/>
    </source>
</evidence>
<organism evidence="2 3">
    <name type="scientific">Oryza sativa subsp. indica</name>
    <name type="common">Rice</name>
    <dbReference type="NCBI Taxonomy" id="39946"/>
    <lineage>
        <taxon>Eukaryota</taxon>
        <taxon>Viridiplantae</taxon>
        <taxon>Streptophyta</taxon>
        <taxon>Embryophyta</taxon>
        <taxon>Tracheophyta</taxon>
        <taxon>Spermatophyta</taxon>
        <taxon>Magnoliopsida</taxon>
        <taxon>Liliopsida</taxon>
        <taxon>Poales</taxon>
        <taxon>Poaceae</taxon>
        <taxon>BOP clade</taxon>
        <taxon>Oryzoideae</taxon>
        <taxon>Oryzeae</taxon>
        <taxon>Oryzinae</taxon>
        <taxon>Oryza</taxon>
        <taxon>Oryza sativa</taxon>
    </lineage>
</organism>
<evidence type="ECO:0000313" key="3">
    <source>
        <dbReference type="Proteomes" id="UP000007015"/>
    </source>
</evidence>
<name>B8AR84_ORYSI</name>
<reference evidence="2 3" key="1">
    <citation type="journal article" date="2005" name="PLoS Biol.">
        <title>The genomes of Oryza sativa: a history of duplications.</title>
        <authorList>
            <person name="Yu J."/>
            <person name="Wang J."/>
            <person name="Lin W."/>
            <person name="Li S."/>
            <person name="Li H."/>
            <person name="Zhou J."/>
            <person name="Ni P."/>
            <person name="Dong W."/>
            <person name="Hu S."/>
            <person name="Zeng C."/>
            <person name="Zhang J."/>
            <person name="Zhang Y."/>
            <person name="Li R."/>
            <person name="Xu Z."/>
            <person name="Li S."/>
            <person name="Li X."/>
            <person name="Zheng H."/>
            <person name="Cong L."/>
            <person name="Lin L."/>
            <person name="Yin J."/>
            <person name="Geng J."/>
            <person name="Li G."/>
            <person name="Shi J."/>
            <person name="Liu J."/>
            <person name="Lv H."/>
            <person name="Li J."/>
            <person name="Wang J."/>
            <person name="Deng Y."/>
            <person name="Ran L."/>
            <person name="Shi X."/>
            <person name="Wang X."/>
            <person name="Wu Q."/>
            <person name="Li C."/>
            <person name="Ren X."/>
            <person name="Wang J."/>
            <person name="Wang X."/>
            <person name="Li D."/>
            <person name="Liu D."/>
            <person name="Zhang X."/>
            <person name="Ji Z."/>
            <person name="Zhao W."/>
            <person name="Sun Y."/>
            <person name="Zhang Z."/>
            <person name="Bao J."/>
            <person name="Han Y."/>
            <person name="Dong L."/>
            <person name="Ji J."/>
            <person name="Chen P."/>
            <person name="Wu S."/>
            <person name="Liu J."/>
            <person name="Xiao Y."/>
            <person name="Bu D."/>
            <person name="Tan J."/>
            <person name="Yang L."/>
            <person name="Ye C."/>
            <person name="Zhang J."/>
            <person name="Xu J."/>
            <person name="Zhou Y."/>
            <person name="Yu Y."/>
            <person name="Zhang B."/>
            <person name="Zhuang S."/>
            <person name="Wei H."/>
            <person name="Liu B."/>
            <person name="Lei M."/>
            <person name="Yu H."/>
            <person name="Li Y."/>
            <person name="Xu H."/>
            <person name="Wei S."/>
            <person name="He X."/>
            <person name="Fang L."/>
            <person name="Zhang Z."/>
            <person name="Zhang Y."/>
            <person name="Huang X."/>
            <person name="Su Z."/>
            <person name="Tong W."/>
            <person name="Li J."/>
            <person name="Tong Z."/>
            <person name="Li S."/>
            <person name="Ye J."/>
            <person name="Wang L."/>
            <person name="Fang L."/>
            <person name="Lei T."/>
            <person name="Chen C."/>
            <person name="Chen H."/>
            <person name="Xu Z."/>
            <person name="Li H."/>
            <person name="Huang H."/>
            <person name="Zhang F."/>
            <person name="Xu H."/>
            <person name="Li N."/>
            <person name="Zhao C."/>
            <person name="Li S."/>
            <person name="Dong L."/>
            <person name="Huang Y."/>
            <person name="Li L."/>
            <person name="Xi Y."/>
            <person name="Qi Q."/>
            <person name="Li W."/>
            <person name="Zhang B."/>
            <person name="Hu W."/>
            <person name="Zhang Y."/>
            <person name="Tian X."/>
            <person name="Jiao Y."/>
            <person name="Liang X."/>
            <person name="Jin J."/>
            <person name="Gao L."/>
            <person name="Zheng W."/>
            <person name="Hao B."/>
            <person name="Liu S."/>
            <person name="Wang W."/>
            <person name="Yuan L."/>
            <person name="Cao M."/>
            <person name="McDermott J."/>
            <person name="Samudrala R."/>
            <person name="Wang J."/>
            <person name="Wong G.K."/>
            <person name="Yang H."/>
        </authorList>
    </citation>
    <scope>NUCLEOTIDE SEQUENCE [LARGE SCALE GENOMIC DNA]</scope>
    <source>
        <strain evidence="3">cv. 93-11</strain>
    </source>
</reference>
<protein>
    <submittedName>
        <fullName evidence="2">Uncharacterized protein</fullName>
    </submittedName>
</protein>
<sequence>MSTFGVPITDETLEAMSRYAGKSISQVDRAREAMRLIHAEGKNLDALQHALGLKASYGDGVSAMVLVYNATGAALELVDGEGGTMDWYGYVYHEQPPASFQNGQWLAFLHAHPTAQSIGCEAARVFRGRDVDGQVRDFMVAWSLPWSATQNSVSTAPPASMTTHRRNMPTLIIVDIAIKHWVDIHEIGCFCEFECLSTALAIGSVNTTRVPRNLKMIVDSHDPFITIPRQLRQRRPRPPSFHQYNLRPLPGRDNLVSEHVRPPMAMSGLPSNIEVTASQLTAIMDQLKRMEATMADHTIAISRLDNKIAEVDTKGIVGTKPSASNQHQHDGTTDSRVPRYHK</sequence>
<evidence type="ECO:0000256" key="1">
    <source>
        <dbReference type="SAM" id="MobiDB-lite"/>
    </source>
</evidence>
<dbReference type="PANTHER" id="PTHR36482:SF2">
    <property type="entry name" value="OS04G0308400 PROTEIN"/>
    <property type="match status" value="1"/>
</dbReference>
<dbReference type="PANTHER" id="PTHR36482">
    <property type="entry name" value="OSJNBA0024J22.15 PROTEIN"/>
    <property type="match status" value="1"/>
</dbReference>
<accession>B8AR84</accession>
<dbReference type="HOGENOM" id="CLU_812310_0_0_1"/>
<dbReference type="Pfam" id="PF21230">
    <property type="entry name" value="Nakanori"/>
    <property type="match status" value="1"/>
</dbReference>
<dbReference type="InterPro" id="IPR049065">
    <property type="entry name" value="Nakanori"/>
</dbReference>
<dbReference type="InterPro" id="IPR053085">
    <property type="entry name" value="Jasmonate-induced_protein"/>
</dbReference>
<dbReference type="Gramene" id="BGIOSGA016008-TA">
    <property type="protein sequence ID" value="BGIOSGA016008-PA"/>
    <property type="gene ID" value="BGIOSGA016008"/>
</dbReference>
<dbReference type="AlphaFoldDB" id="B8AR84"/>
<feature type="region of interest" description="Disordered" evidence="1">
    <location>
        <begin position="317"/>
        <end position="342"/>
    </location>
</feature>
<feature type="compositionally biased region" description="Basic and acidic residues" evidence="1">
    <location>
        <begin position="327"/>
        <end position="342"/>
    </location>
</feature>
<dbReference type="STRING" id="39946.B8AR84"/>
<keyword evidence="3" id="KW-1185">Reference proteome</keyword>